<reference evidence="2" key="1">
    <citation type="journal article" date="2023" name="IScience">
        <title>Live-bearing cockroach genome reveals convergent evolutionary mechanisms linked to viviparity in insects and beyond.</title>
        <authorList>
            <person name="Fouks B."/>
            <person name="Harrison M.C."/>
            <person name="Mikhailova A.A."/>
            <person name="Marchal E."/>
            <person name="English S."/>
            <person name="Carruthers M."/>
            <person name="Jennings E.C."/>
            <person name="Chiamaka E.L."/>
            <person name="Frigard R.A."/>
            <person name="Pippel M."/>
            <person name="Attardo G.M."/>
            <person name="Benoit J.B."/>
            <person name="Bornberg-Bauer E."/>
            <person name="Tobe S.S."/>
        </authorList>
    </citation>
    <scope>NUCLEOTIDE SEQUENCE</scope>
    <source>
        <strain evidence="2">Stay&amp;Tobe</strain>
    </source>
</reference>
<keyword evidence="1" id="KW-1133">Transmembrane helix</keyword>
<keyword evidence="1" id="KW-0472">Membrane</keyword>
<comment type="caution">
    <text evidence="2">The sequence shown here is derived from an EMBL/GenBank/DDBJ whole genome shotgun (WGS) entry which is preliminary data.</text>
</comment>
<feature type="transmembrane region" description="Helical" evidence="1">
    <location>
        <begin position="214"/>
        <end position="236"/>
    </location>
</feature>
<protein>
    <submittedName>
        <fullName evidence="2">Uncharacterized protein</fullName>
    </submittedName>
</protein>
<dbReference type="AlphaFoldDB" id="A0AAD8A2M1"/>
<reference evidence="2" key="2">
    <citation type="submission" date="2023-05" db="EMBL/GenBank/DDBJ databases">
        <authorList>
            <person name="Fouks B."/>
        </authorList>
    </citation>
    <scope>NUCLEOTIDE SEQUENCE</scope>
    <source>
        <strain evidence="2">Stay&amp;Tobe</strain>
        <tissue evidence="2">Testes</tissue>
    </source>
</reference>
<evidence type="ECO:0000313" key="3">
    <source>
        <dbReference type="Proteomes" id="UP001233999"/>
    </source>
</evidence>
<sequence>WSYMNMKKYRNPTDIGLFGLPLLLHPSFRFSGEEIFTYEGRYFNKHINSPFPHYTHNSVMVCCFYPLCHCFHFNLHPTLILFILPVQMPHDMGLDTFKFLGVRCYMCCSIFAVLYRLVVSCLVVSCKSTRLRLVVSLLVVSVSCLVVYLLVVSLLVVSLLVVSLIKFSFNFDIFYLFFVESFILHYYADSKPGQCGHFRFHKYPHIRIVAEVDVHYILTTVFIVYVCLCVALFSSLEKHYR</sequence>
<evidence type="ECO:0000256" key="1">
    <source>
        <dbReference type="SAM" id="Phobius"/>
    </source>
</evidence>
<keyword evidence="3" id="KW-1185">Reference proteome</keyword>
<proteinExistence type="predicted"/>
<organism evidence="2 3">
    <name type="scientific">Diploptera punctata</name>
    <name type="common">Pacific beetle cockroach</name>
    <dbReference type="NCBI Taxonomy" id="6984"/>
    <lineage>
        <taxon>Eukaryota</taxon>
        <taxon>Metazoa</taxon>
        <taxon>Ecdysozoa</taxon>
        <taxon>Arthropoda</taxon>
        <taxon>Hexapoda</taxon>
        <taxon>Insecta</taxon>
        <taxon>Pterygota</taxon>
        <taxon>Neoptera</taxon>
        <taxon>Polyneoptera</taxon>
        <taxon>Dictyoptera</taxon>
        <taxon>Blattodea</taxon>
        <taxon>Blaberoidea</taxon>
        <taxon>Blaberidae</taxon>
        <taxon>Diplopterinae</taxon>
        <taxon>Diploptera</taxon>
    </lineage>
</organism>
<feature type="transmembrane region" description="Helical" evidence="1">
    <location>
        <begin position="104"/>
        <end position="125"/>
    </location>
</feature>
<gene>
    <name evidence="2" type="ORF">L9F63_002249</name>
</gene>
<dbReference type="EMBL" id="JASPKZ010003881">
    <property type="protein sequence ID" value="KAJ9591243.1"/>
    <property type="molecule type" value="Genomic_DNA"/>
</dbReference>
<evidence type="ECO:0000313" key="2">
    <source>
        <dbReference type="EMBL" id="KAJ9591243.1"/>
    </source>
</evidence>
<name>A0AAD8A2M1_DIPPU</name>
<feature type="non-terminal residue" evidence="2">
    <location>
        <position position="1"/>
    </location>
</feature>
<keyword evidence="1" id="KW-0812">Transmembrane</keyword>
<feature type="non-terminal residue" evidence="2">
    <location>
        <position position="241"/>
    </location>
</feature>
<accession>A0AAD8A2M1</accession>
<dbReference type="Proteomes" id="UP001233999">
    <property type="component" value="Unassembled WGS sequence"/>
</dbReference>
<feature type="transmembrane region" description="Helical" evidence="1">
    <location>
        <begin position="58"/>
        <end position="84"/>
    </location>
</feature>
<feature type="transmembrane region" description="Helical" evidence="1">
    <location>
        <begin position="137"/>
        <end position="162"/>
    </location>
</feature>